<protein>
    <submittedName>
        <fullName evidence="2">Nacht nucleoside triphosphatase</fullName>
    </submittedName>
</protein>
<dbReference type="InterPro" id="IPR029058">
    <property type="entry name" value="AB_hydrolase_fold"/>
</dbReference>
<accession>A0A0B4GKR6</accession>
<dbReference type="InterPro" id="IPR011989">
    <property type="entry name" value="ARM-like"/>
</dbReference>
<dbReference type="OrthoDB" id="427518at2759"/>
<proteinExistence type="predicted"/>
<dbReference type="SUPFAM" id="SSF52540">
    <property type="entry name" value="P-loop containing nucleoside triphosphate hydrolases"/>
    <property type="match status" value="1"/>
</dbReference>
<dbReference type="Pfam" id="PF13646">
    <property type="entry name" value="HEAT_2"/>
    <property type="match status" value="1"/>
</dbReference>
<dbReference type="InterPro" id="IPR055496">
    <property type="entry name" value="DUF7068"/>
</dbReference>
<name>A0A0B4GKR6_METGA</name>
<organism evidence="2 3">
    <name type="scientific">Metarhizium guizhouense (strain ARSEF 977)</name>
    <dbReference type="NCBI Taxonomy" id="1276136"/>
    <lineage>
        <taxon>Eukaryota</taxon>
        <taxon>Fungi</taxon>
        <taxon>Dikarya</taxon>
        <taxon>Ascomycota</taxon>
        <taxon>Pezizomycotina</taxon>
        <taxon>Sordariomycetes</taxon>
        <taxon>Hypocreomycetidae</taxon>
        <taxon>Hypocreales</taxon>
        <taxon>Clavicipitaceae</taxon>
        <taxon>Metarhizium</taxon>
    </lineage>
</organism>
<reference evidence="2 3" key="1">
    <citation type="journal article" date="2014" name="Proc. Natl. Acad. Sci. U.S.A.">
        <title>Trajectory and genomic determinants of fungal-pathogen speciation and host adaptation.</title>
        <authorList>
            <person name="Hu X."/>
            <person name="Xiao G."/>
            <person name="Zheng P."/>
            <person name="Shang Y."/>
            <person name="Su Y."/>
            <person name="Zhang X."/>
            <person name="Liu X."/>
            <person name="Zhan S."/>
            <person name="St Leger R.J."/>
            <person name="Wang C."/>
        </authorList>
    </citation>
    <scope>NUCLEOTIDE SEQUENCE [LARGE SCALE GENOMIC DNA]</scope>
    <source>
        <strain evidence="2 3">ARSEF 977</strain>
    </source>
</reference>
<keyword evidence="3" id="KW-1185">Reference proteome</keyword>
<dbReference type="InterPro" id="IPR027417">
    <property type="entry name" value="P-loop_NTPase"/>
</dbReference>
<dbReference type="HOGENOM" id="CLU_003175_1_0_1"/>
<dbReference type="Gene3D" id="1.25.10.10">
    <property type="entry name" value="Leucine-rich Repeat Variant"/>
    <property type="match status" value="3"/>
</dbReference>
<dbReference type="EMBL" id="AZNH01000066">
    <property type="protein sequence ID" value="KID83128.1"/>
    <property type="molecule type" value="Genomic_DNA"/>
</dbReference>
<dbReference type="PANTHER" id="PTHR46312">
    <property type="entry name" value="NACHT DOMAIN-CONTAINING PROTEIN"/>
    <property type="match status" value="1"/>
</dbReference>
<dbReference type="Pfam" id="PF05729">
    <property type="entry name" value="NACHT"/>
    <property type="match status" value="1"/>
</dbReference>
<dbReference type="PANTHER" id="PTHR46312:SF2">
    <property type="entry name" value="NUCLEOTIDE-BINDING OLIGOMERIZATION DOMAIN-CONTAINING PROTEIN 2-LIKE"/>
    <property type="match status" value="1"/>
</dbReference>
<gene>
    <name evidence="2" type="ORF">MGU_09569</name>
</gene>
<dbReference type="PROSITE" id="PS50837">
    <property type="entry name" value="NACHT"/>
    <property type="match status" value="1"/>
</dbReference>
<dbReference type="SUPFAM" id="SSF48371">
    <property type="entry name" value="ARM repeat"/>
    <property type="match status" value="1"/>
</dbReference>
<evidence type="ECO:0000313" key="2">
    <source>
        <dbReference type="EMBL" id="KID83128.1"/>
    </source>
</evidence>
<comment type="caution">
    <text evidence="2">The sequence shown here is derived from an EMBL/GenBank/DDBJ whole genome shotgun (WGS) entry which is preliminary data.</text>
</comment>
<evidence type="ECO:0000313" key="3">
    <source>
        <dbReference type="Proteomes" id="UP000031192"/>
    </source>
</evidence>
<evidence type="ECO:0000259" key="1">
    <source>
        <dbReference type="PROSITE" id="PS50837"/>
    </source>
</evidence>
<sequence length="1470" mass="167012">MARRISLNLGQIYPSPDADIKTDIDIIAIHGLDTRSPDTWTWTDRKDLRRQVNWLKDGEMLPNTVKQARIFTCDWPAELLQDSVSTPTTLEQSARCLLDSIRQLLAENDAAGLVRPILFIASCLGGIILIKALEIDDSYDRNERHPVPLRTATRGIVFLATPFRGTAFKHASWPILQGWALIQDQTVSALIEYTKEATSQTETLVENFLQLAQEKNYHVFTFHEGRKTALLRKIRLDWMVSDRMFLAWPLAVFSAWLQDLFSPWLVVLFVLWLSGLRSYGPKLLVDENSASLPGRGGGRRLERTHVQMNKFNDANCEDYKSVAEKIRCIVDKIHGGSELQKADARIRDTYTDGRLKIERLSGESLPMEQCYINLAIVAKSSKNADCTGRGSQGVSASQSSPFSLFTRQKVKTPDKAIQAELPTLFNERNDPQGNSTHPRRILIQGRAGVGKTTLCKKIVSDFTRNRQTELHCLWTKLFDRVLWVPLRNLKGRPERYNFSNLFYDEYFCQCTGGQKLAEELWREIDNTGSRRTLYLLDGLDEVSRLIGSHQGMSRFLTVLLSQPNVIITSRPSVSLSVLQDLDLDLETIGFYPDQVKAYLEADPNIKPRASEVQSFLQEHWLIQGLVRIPIQLDALCYTWDDVGSTVVPDTMTGIYQAIVQRLWKKDVIRLEKRHDGELVNSSQLLLSDVEDLVSDEACFLQSFAFTGLWNDVIDYTRQTREAISKKFKPQGLFLNKTLPCLSFVRMSDPESRAENQTYHFLHLTFQEYFAARYFTRQWLEKKSLECLNLGSGKIEKTEPVRFLQKHKYTARYDIFWRFVNGLLDECGQSQDFFNTIEDEPLDLLGPAHQRLVMNSLSEVSAMMPLRRGLEEKLKLWLLFECTFSHELRLSSEMEFPEQALCDAFQEGPDDAKVAILGSMRARPAIPLNFDRQLVYWLRGDIYQPTKRNVLRALGKYPTSFPNSVFEAVIQWLGDTDYEVQRATMDAIKYHSSLSDKIVMAVVQWLGNADTKMRSAASFVLRQQSSLSGEILAAVAQQLDDTDSEVRQSALKVLRKRSNLSDKILSTVVQLLDDENYSNRWTAIETLQEQSNLSNEILVAIAQQLNNTDSGIRWAAPLVLQEKSRLSDKKILAAVVQRLDDDDWNMQEAALEILERQSNLSNEVLTAVTRRLDDEDEWMRRAAVKVLEKQSHLSDEILTAVLQQLDCEDRNMQWNVRKVLKKQSDLSDEILAALVQRLDSGDDDMREGVLGVLEGQSNLSNKILSPIIQQLDNPRIEVQSAAALALRGQLNLSNEILASVAQRLDNFQSSVQECILQIFRKQLKLPKKVVTAVAKQLDNPGIWVQTFALQTLEKQSNLPDEILTAVARLLGSESVGPLAEVILRKYDDFYFTLLASPSAGSLFKTLLRRAFGEQYSWYIEYGRSCVNMPDGVRSTSIDNMQEFVALIDEARPPGIPRITGVLGREAGGGEC</sequence>
<dbReference type="Proteomes" id="UP000031192">
    <property type="component" value="Unassembled WGS sequence"/>
</dbReference>
<dbReference type="Gene3D" id="3.40.50.1820">
    <property type="entry name" value="alpha/beta hydrolase"/>
    <property type="match status" value="1"/>
</dbReference>
<dbReference type="SUPFAM" id="SSF53474">
    <property type="entry name" value="alpha/beta-Hydrolases"/>
    <property type="match status" value="1"/>
</dbReference>
<dbReference type="Pfam" id="PF23238">
    <property type="entry name" value="DUF7068"/>
    <property type="match status" value="1"/>
</dbReference>
<dbReference type="InterPro" id="IPR016024">
    <property type="entry name" value="ARM-type_fold"/>
</dbReference>
<dbReference type="Gene3D" id="3.40.50.300">
    <property type="entry name" value="P-loop containing nucleotide triphosphate hydrolases"/>
    <property type="match status" value="1"/>
</dbReference>
<dbReference type="InterPro" id="IPR007111">
    <property type="entry name" value="NACHT_NTPase"/>
</dbReference>
<feature type="domain" description="NACHT" evidence="1">
    <location>
        <begin position="439"/>
        <end position="572"/>
    </location>
</feature>